<proteinExistence type="predicted"/>
<evidence type="ECO:0000313" key="1">
    <source>
        <dbReference type="EMBL" id="MBC6467271.1"/>
    </source>
</evidence>
<dbReference type="InterPro" id="IPR046308">
    <property type="entry name" value="DUF6423"/>
</dbReference>
<dbReference type="EMBL" id="JABVEC010000012">
    <property type="protein sequence ID" value="MBC6467271.1"/>
    <property type="molecule type" value="Genomic_DNA"/>
</dbReference>
<accession>A0ABR7LR34</accession>
<gene>
    <name evidence="1" type="ORF">HKK74_17450</name>
</gene>
<reference evidence="1 2" key="1">
    <citation type="submission" date="2020-06" db="EMBL/GenBank/DDBJ databases">
        <title>Actinomadura xiongansis sp. nov., isolated from soil of Baiyangdian.</title>
        <authorList>
            <person name="Zhang X."/>
        </authorList>
    </citation>
    <scope>NUCLEOTIDE SEQUENCE [LARGE SCALE GENOMIC DNA]</scope>
    <source>
        <strain evidence="1 2">HBUM206468</strain>
    </source>
</reference>
<dbReference type="Pfam" id="PF19987">
    <property type="entry name" value="DUF6423"/>
    <property type="match status" value="1"/>
</dbReference>
<name>A0ABR7LR34_9ACTN</name>
<comment type="caution">
    <text evidence="1">The sequence shown here is derived from an EMBL/GenBank/DDBJ whole genome shotgun (WGS) entry which is preliminary data.</text>
</comment>
<evidence type="ECO:0000313" key="2">
    <source>
        <dbReference type="Proteomes" id="UP000805614"/>
    </source>
</evidence>
<protein>
    <submittedName>
        <fullName evidence="1">Uncharacterized protein</fullName>
    </submittedName>
</protein>
<keyword evidence="2" id="KW-1185">Reference proteome</keyword>
<sequence>MAAGADLSRRVLMISGAIDVNSHDISVTFELPAPGRWEIVKSESNLTDEPWLAWQMVAGDDTSFIDDSDAMVVSRQYANTFMTPDRKRLTFYDGEVRPGEAVLKWFTIECRRRRAIISHARFAPRPQSSPEETKGQIEQAAVAGMPPKPVIETIIPVTVVG</sequence>
<dbReference type="Proteomes" id="UP000805614">
    <property type="component" value="Unassembled WGS sequence"/>
</dbReference>
<organism evidence="1 2">
    <name type="scientific">Actinomadura alba</name>
    <dbReference type="NCBI Taxonomy" id="406431"/>
    <lineage>
        <taxon>Bacteria</taxon>
        <taxon>Bacillati</taxon>
        <taxon>Actinomycetota</taxon>
        <taxon>Actinomycetes</taxon>
        <taxon>Streptosporangiales</taxon>
        <taxon>Thermomonosporaceae</taxon>
        <taxon>Actinomadura</taxon>
    </lineage>
</organism>